<proteinExistence type="predicted"/>
<keyword evidence="1" id="KW-0812">Transmembrane</keyword>
<evidence type="ECO:0000313" key="2">
    <source>
        <dbReference type="EMBL" id="VAW55974.1"/>
    </source>
</evidence>
<dbReference type="AlphaFoldDB" id="A0A3B0XJ16"/>
<keyword evidence="1" id="KW-1133">Transmembrane helix</keyword>
<keyword evidence="1" id="KW-0472">Membrane</keyword>
<gene>
    <name evidence="2" type="ORF">MNBD_GAMMA07-819</name>
</gene>
<sequence length="198" mass="22649">MNVFNFIKRGIELFSMLVILLLPEVIQAHHVLGRPAYSLNEDSNTPPSMQVETQIGAYFLTYMVFPAFPKPNENGRINVYASRIDNGETFNGKMTFLVRNDNWFNDENEEIIGTQEMYDGVFRQGFLFKEKGSYIITAKFESGGEPYVIDFPLRIGETSTMGPIGIALGSIVFILIAVNIVHRKRLMREKIRSKREEL</sequence>
<protein>
    <submittedName>
        <fullName evidence="2">Uncharacterized protein</fullName>
    </submittedName>
</protein>
<name>A0A3B0XJ16_9ZZZZ</name>
<dbReference type="EMBL" id="UOFF01000153">
    <property type="protein sequence ID" value="VAW55974.1"/>
    <property type="molecule type" value="Genomic_DNA"/>
</dbReference>
<feature type="transmembrane region" description="Helical" evidence="1">
    <location>
        <begin position="161"/>
        <end position="182"/>
    </location>
</feature>
<reference evidence="2" key="1">
    <citation type="submission" date="2018-06" db="EMBL/GenBank/DDBJ databases">
        <authorList>
            <person name="Zhirakovskaya E."/>
        </authorList>
    </citation>
    <scope>NUCLEOTIDE SEQUENCE</scope>
</reference>
<organism evidence="2">
    <name type="scientific">hydrothermal vent metagenome</name>
    <dbReference type="NCBI Taxonomy" id="652676"/>
    <lineage>
        <taxon>unclassified sequences</taxon>
        <taxon>metagenomes</taxon>
        <taxon>ecological metagenomes</taxon>
    </lineage>
</organism>
<evidence type="ECO:0000256" key="1">
    <source>
        <dbReference type="SAM" id="Phobius"/>
    </source>
</evidence>
<accession>A0A3B0XJ16</accession>